<sequence>MSGVIARALNAVFRSRWGVALVLAVIVLAVVGVGRLFSDGKSGSPTVGLGSPAPAISINPSDDDSVVSSEPPPTPKTVPGRAQPDAVAYAFASAWVSHTGVTSKKWVDRLLPNATTDLAEELRGVDPAGVPASRVIGRPVVDAVNDSMVNAVITMDSGKLSLRLVAPDGHWLVDGIDWEAA</sequence>
<evidence type="ECO:0000313" key="4">
    <source>
        <dbReference type="Proteomes" id="UP000053244"/>
    </source>
</evidence>
<evidence type="ECO:0000313" key="3">
    <source>
        <dbReference type="EMBL" id="KUL28406.1"/>
    </source>
</evidence>
<reference evidence="3 4" key="1">
    <citation type="submission" date="2015-10" db="EMBL/GenBank/DDBJ databases">
        <authorList>
            <person name="Gilbert D.G."/>
        </authorList>
    </citation>
    <scope>NUCLEOTIDE SEQUENCE [LARGE SCALE GENOMIC DNA]</scope>
    <source>
        <strain evidence="3 4">NRRL B-16712</strain>
    </source>
</reference>
<dbReference type="AlphaFoldDB" id="A0A117MPC1"/>
<protein>
    <submittedName>
        <fullName evidence="3">Uncharacterized protein</fullName>
    </submittedName>
</protein>
<evidence type="ECO:0000256" key="2">
    <source>
        <dbReference type="SAM" id="Phobius"/>
    </source>
</evidence>
<dbReference type="EMBL" id="LLZH01000290">
    <property type="protein sequence ID" value="KUL28406.1"/>
    <property type="molecule type" value="Genomic_DNA"/>
</dbReference>
<dbReference type="Proteomes" id="UP000053244">
    <property type="component" value="Unassembled WGS sequence"/>
</dbReference>
<keyword evidence="2" id="KW-1133">Transmembrane helix</keyword>
<feature type="transmembrane region" description="Helical" evidence="2">
    <location>
        <begin position="17"/>
        <end position="37"/>
    </location>
</feature>
<comment type="caution">
    <text evidence="3">The sequence shown here is derived from an EMBL/GenBank/DDBJ whole genome shotgun (WGS) entry which is preliminary data.</text>
</comment>
<keyword evidence="2" id="KW-0812">Transmembrane</keyword>
<name>A0A117MPC1_9ACTN</name>
<evidence type="ECO:0000256" key="1">
    <source>
        <dbReference type="SAM" id="MobiDB-lite"/>
    </source>
</evidence>
<accession>A0A117MPC1</accession>
<keyword evidence="2" id="KW-0472">Membrane</keyword>
<organism evidence="3 4">
    <name type="scientific">Actinoplanes awajinensis subsp. mycoplanecinus</name>
    <dbReference type="NCBI Taxonomy" id="135947"/>
    <lineage>
        <taxon>Bacteria</taxon>
        <taxon>Bacillati</taxon>
        <taxon>Actinomycetota</taxon>
        <taxon>Actinomycetes</taxon>
        <taxon>Micromonosporales</taxon>
        <taxon>Micromonosporaceae</taxon>
        <taxon>Actinoplanes</taxon>
    </lineage>
</organism>
<dbReference type="RefSeq" id="WP_067699127.1">
    <property type="nucleotide sequence ID" value="NZ_LLZH01000290.1"/>
</dbReference>
<feature type="region of interest" description="Disordered" evidence="1">
    <location>
        <begin position="59"/>
        <end position="81"/>
    </location>
</feature>
<keyword evidence="4" id="KW-1185">Reference proteome</keyword>
<gene>
    <name evidence="3" type="ORF">ADL15_32445</name>
</gene>
<dbReference type="OrthoDB" id="3372944at2"/>
<proteinExistence type="predicted"/>